<protein>
    <recommendedName>
        <fullName evidence="5">RRM domain-containing protein</fullName>
    </recommendedName>
</protein>
<dbReference type="KEGG" id="uma:UMAG_02994"/>
<dbReference type="PRINTS" id="PR00961">
    <property type="entry name" value="HUDSXLRNA"/>
</dbReference>
<reference evidence="6 7" key="1">
    <citation type="journal article" date="2006" name="Nature">
        <title>Insights from the genome of the biotrophic fungal plant pathogen Ustilago maydis.</title>
        <authorList>
            <person name="Kamper J."/>
            <person name="Kahmann R."/>
            <person name="Bolker M."/>
            <person name="Ma L.J."/>
            <person name="Brefort T."/>
            <person name="Saville B.J."/>
            <person name="Banuett F."/>
            <person name="Kronstad J.W."/>
            <person name="Gold S.E."/>
            <person name="Muller O."/>
            <person name="Perlin M.H."/>
            <person name="Wosten H.A."/>
            <person name="de Vries R."/>
            <person name="Ruiz-Herrera J."/>
            <person name="Reynaga-Pena C.G."/>
            <person name="Snetselaar K."/>
            <person name="McCann M."/>
            <person name="Perez-Martin J."/>
            <person name="Feldbrugge M."/>
            <person name="Basse C.W."/>
            <person name="Steinberg G."/>
            <person name="Ibeas J.I."/>
            <person name="Holloman W."/>
            <person name="Guzman P."/>
            <person name="Farman M."/>
            <person name="Stajich J.E."/>
            <person name="Sentandreu R."/>
            <person name="Gonzalez-Prieto J.M."/>
            <person name="Kennell J.C."/>
            <person name="Molina L."/>
            <person name="Schirawski J."/>
            <person name="Mendoza-Mendoza A."/>
            <person name="Greilinger D."/>
            <person name="Munch K."/>
            <person name="Rossel N."/>
            <person name="Scherer M."/>
            <person name="Vranes M."/>
            <person name="Ladendorf O."/>
            <person name="Vincon V."/>
            <person name="Fuchs U."/>
            <person name="Sandrock B."/>
            <person name="Meng S."/>
            <person name="Ho E.C."/>
            <person name="Cahill M.J."/>
            <person name="Boyce K.J."/>
            <person name="Klose J."/>
            <person name="Klosterman S.J."/>
            <person name="Deelstra H.J."/>
            <person name="Ortiz-Castellanos L."/>
            <person name="Li W."/>
            <person name="Sanchez-Alonso P."/>
            <person name="Schreier P.H."/>
            <person name="Hauser-Hahn I."/>
            <person name="Vaupel M."/>
            <person name="Koopmann E."/>
            <person name="Friedrich G."/>
            <person name="Voss H."/>
            <person name="Schluter T."/>
            <person name="Margolis J."/>
            <person name="Platt D."/>
            <person name="Swimmer C."/>
            <person name="Gnirke A."/>
            <person name="Chen F."/>
            <person name="Vysotskaia V."/>
            <person name="Mannhaupt G."/>
            <person name="Guldener U."/>
            <person name="Munsterkotter M."/>
            <person name="Haase D."/>
            <person name="Oesterheld M."/>
            <person name="Mewes H.W."/>
            <person name="Mauceli E.W."/>
            <person name="DeCaprio D."/>
            <person name="Wade C.M."/>
            <person name="Butler J."/>
            <person name="Young S."/>
            <person name="Jaffe D.B."/>
            <person name="Calvo S."/>
            <person name="Nusbaum C."/>
            <person name="Galagan J."/>
            <person name="Birren B.W."/>
        </authorList>
    </citation>
    <scope>NUCLEOTIDE SEQUENCE [LARGE SCALE GENOMIC DNA]</scope>
    <source>
        <strain evidence="7">DSM 14603 / FGSC 9021 / UM521</strain>
    </source>
</reference>
<feature type="domain" description="RRM" evidence="5">
    <location>
        <begin position="317"/>
        <end position="395"/>
    </location>
</feature>
<keyword evidence="1" id="KW-0677">Repeat</keyword>
<dbReference type="CDD" id="cd12243">
    <property type="entry name" value="RRM1_MSSP"/>
    <property type="match status" value="1"/>
</dbReference>
<dbReference type="Proteomes" id="UP000000561">
    <property type="component" value="Chromosome 7"/>
</dbReference>
<dbReference type="GO" id="GO:0008266">
    <property type="term" value="F:poly(U) RNA binding"/>
    <property type="evidence" value="ECO:0000318"/>
    <property type="project" value="GO_Central"/>
</dbReference>
<dbReference type="GO" id="GO:0005634">
    <property type="term" value="C:nucleus"/>
    <property type="evidence" value="ECO:0000318"/>
    <property type="project" value="GO_Central"/>
</dbReference>
<dbReference type="GO" id="GO:0003730">
    <property type="term" value="F:mRNA 3'-UTR binding"/>
    <property type="evidence" value="ECO:0000318"/>
    <property type="project" value="GO_Central"/>
</dbReference>
<dbReference type="OrthoDB" id="271725at2759"/>
<dbReference type="InParanoid" id="A0A0D1DZL3"/>
<dbReference type="AlphaFoldDB" id="A0A0D1DZL3"/>
<evidence type="ECO:0000313" key="7">
    <source>
        <dbReference type="Proteomes" id="UP000000561"/>
    </source>
</evidence>
<dbReference type="EMBL" id="CM003146">
    <property type="protein sequence ID" value="KIS69016.1"/>
    <property type="molecule type" value="Genomic_DNA"/>
</dbReference>
<dbReference type="Pfam" id="PF00076">
    <property type="entry name" value="RRM_1"/>
    <property type="match status" value="2"/>
</dbReference>
<keyword evidence="7" id="KW-1185">Reference proteome</keyword>
<feature type="compositionally biased region" description="Polar residues" evidence="4">
    <location>
        <begin position="36"/>
        <end position="51"/>
    </location>
</feature>
<sequence length="703" mass="76464">MIPRSDRVIFHLEPSPEIKAKNASPPSLANMETKPSEASSGTSATRWNSSKRIAIAKESRKPRVVAPATPWRSRTSHRPPSTAADEHHFSPLDRKAAGSTLKLELGAKSEPVTVSSAPTSATLVAGGEKERQSAMEADAYRHTLQPVAPTMERGEEWRSDRWRLLRPEPNSAADSFNRHVHARTDAYRQDQAAFNCPPQRTGLGVGSAAYQASARSAEMCWPSDKNNETNVYVNGLPEEMNDHMLYLLGSACGVVISHKSMLDRQTGLCKGFGFLMYASSEMAKKAIQWLNSHGFFASFAKESFSARLRRMADTSSTNVYLSNLPLKFTTQQLEQLFAPYPIASLKILYDVHGESRGVGFVRVYDRATAKECIDRLHGRMLPGTTLPLQVRFADSEAQKHLKHSMSQKHTLESLGLGPFVAGDARAVGDHALQYPGIERIRSASELDAAVAHAQKMAKSKARLGTQLPTHPMWARTHVVGVHSPGMAPHLGFNSTGMMPSEESAEVMYAGPKGACTFGRPLAMSPLVAGRWEQSNGLGGLPKAFIPPPGLTHPANAVQYLQDTGSLLAEETCDDRPDTTKPLHGGSRHLRHRNRQASARVRCSANSGADATQRAVSDPMAMLAAQTRIREALGLRERVRAAVSADNSIDEAQHAIPTNNDGCMRRSESISSIDQDDGGVDNDDDVDSCVEDDSLSVELLINGA</sequence>
<dbReference type="GO" id="GO:1990904">
    <property type="term" value="C:ribonucleoprotein complex"/>
    <property type="evidence" value="ECO:0000318"/>
    <property type="project" value="GO_Central"/>
</dbReference>
<dbReference type="eggNOG" id="KOG4733">
    <property type="taxonomic scope" value="Eukaryota"/>
</dbReference>
<dbReference type="InterPro" id="IPR002343">
    <property type="entry name" value="Hud_Sxl_RNA"/>
</dbReference>
<dbReference type="GeneID" id="23563592"/>
<dbReference type="GO" id="GO:0008143">
    <property type="term" value="F:poly(A) binding"/>
    <property type="evidence" value="ECO:0000318"/>
    <property type="project" value="GO_Central"/>
</dbReference>
<dbReference type="OMA" id="NSIDEGH"/>
<evidence type="ECO:0000256" key="1">
    <source>
        <dbReference type="ARBA" id="ARBA00022737"/>
    </source>
</evidence>
<dbReference type="STRING" id="237631.A0A0D1DZL3"/>
<dbReference type="PROSITE" id="PS50102">
    <property type="entry name" value="RRM"/>
    <property type="match status" value="2"/>
</dbReference>
<dbReference type="Gene3D" id="3.30.70.330">
    <property type="match status" value="2"/>
</dbReference>
<dbReference type="SMART" id="SM00360">
    <property type="entry name" value="RRM"/>
    <property type="match status" value="2"/>
</dbReference>
<dbReference type="VEuPathDB" id="FungiDB:UMAG_02994"/>
<dbReference type="PANTHER" id="PTHR24012">
    <property type="entry name" value="RNA BINDING PROTEIN"/>
    <property type="match status" value="1"/>
</dbReference>
<dbReference type="InterPro" id="IPR035979">
    <property type="entry name" value="RBD_domain_sf"/>
</dbReference>
<dbReference type="GO" id="GO:0005829">
    <property type="term" value="C:cytosol"/>
    <property type="evidence" value="ECO:0000318"/>
    <property type="project" value="GO_Central"/>
</dbReference>
<proteinExistence type="predicted"/>
<evidence type="ECO:0000256" key="2">
    <source>
        <dbReference type="ARBA" id="ARBA00022884"/>
    </source>
</evidence>
<gene>
    <name evidence="6" type="ORF">UMAG_02994</name>
</gene>
<feature type="compositionally biased region" description="Basic and acidic residues" evidence="4">
    <location>
        <begin position="1"/>
        <end position="20"/>
    </location>
</feature>
<dbReference type="InterPro" id="IPR000504">
    <property type="entry name" value="RRM_dom"/>
</dbReference>
<evidence type="ECO:0000256" key="4">
    <source>
        <dbReference type="SAM" id="MobiDB-lite"/>
    </source>
</evidence>
<dbReference type="RefSeq" id="XP_011389382.1">
    <property type="nucleotide sequence ID" value="XM_011391080.1"/>
</dbReference>
<accession>A0A0D1DZL3</accession>
<dbReference type="InterPro" id="IPR012677">
    <property type="entry name" value="Nucleotide-bd_a/b_plait_sf"/>
</dbReference>
<feature type="domain" description="RRM" evidence="5">
    <location>
        <begin position="229"/>
        <end position="302"/>
    </location>
</feature>
<evidence type="ECO:0000259" key="5">
    <source>
        <dbReference type="PROSITE" id="PS50102"/>
    </source>
</evidence>
<feature type="region of interest" description="Disordered" evidence="4">
    <location>
        <begin position="1"/>
        <end position="92"/>
    </location>
</feature>
<feature type="region of interest" description="Disordered" evidence="4">
    <location>
        <begin position="574"/>
        <end position="613"/>
    </location>
</feature>
<name>A0A0D1DZL3_MYCMD</name>
<dbReference type="SUPFAM" id="SSF54928">
    <property type="entry name" value="RNA-binding domain, RBD"/>
    <property type="match status" value="1"/>
</dbReference>
<evidence type="ECO:0000256" key="3">
    <source>
        <dbReference type="PROSITE-ProRule" id="PRU00176"/>
    </source>
</evidence>
<keyword evidence="2 3" id="KW-0694">RNA-binding</keyword>
<evidence type="ECO:0000313" key="6">
    <source>
        <dbReference type="EMBL" id="KIS69016.1"/>
    </source>
</evidence>
<feature type="compositionally biased region" description="Basic residues" evidence="4">
    <location>
        <begin position="585"/>
        <end position="594"/>
    </location>
</feature>
<organism evidence="6 7">
    <name type="scientific">Mycosarcoma maydis</name>
    <name type="common">Corn smut fungus</name>
    <name type="synonym">Ustilago maydis</name>
    <dbReference type="NCBI Taxonomy" id="5270"/>
    <lineage>
        <taxon>Eukaryota</taxon>
        <taxon>Fungi</taxon>
        <taxon>Dikarya</taxon>
        <taxon>Basidiomycota</taxon>
        <taxon>Ustilaginomycotina</taxon>
        <taxon>Ustilaginomycetes</taxon>
        <taxon>Ustilaginales</taxon>
        <taxon>Ustilaginaceae</taxon>
        <taxon>Mycosarcoma</taxon>
    </lineage>
</organism>